<sequence length="572" mass="64179">MAASYFISYKLIVFDILLLYILPGGVGFPDHVTCNYVAPSVDEVIDKVYIEPDHVIRKRSIGQRLRIKLYYDKSVDRLPVFKQDVVKGYLLPHATHYWQQTLSVRETAAAIRLNRACAGTTHIYKGRERFCMDECANVTRCGEVVVPREHLRECNTCTRGTNSCRTLVAAPGEPPARGVADADYILYVSAVHNHRCDIGTTVAFSAHCQLEAALDRPIAGHVNLCPEAVSAKPQEMEVLLSTVKHEILHALGFSIGLFAFFRNDDGIIIIVIISILIIISVRRLGWKVRGREITRTVQLVVTPRVRAEARRHFNCSTLEGAELEDQGVEGTKLTHWEKRVFENDAMTGTHTQNPIFSRITLALMEDTGWYRVDYSMAQPLAWGRNLGCDFVKRSCKEWMDTRPGNIHPFCNKIKEDPLETDCTRDREAVAICNIVEYQSELKTEYQVRAVIPGMPGIPGTSCDHYYPSLRCRFTCDAARGLIVHIQEQSYRCHRAGQRIYVRQLFNDWLHEGSIICPPCDEVCQRVGVPCPAETDAPAARTDMRRLHCGAPALARVAAATVLVAVATALLAS</sequence>
<dbReference type="Gene3D" id="3.10.170.20">
    <property type="match status" value="1"/>
</dbReference>
<keyword evidence="10" id="KW-1185">Reference proteome</keyword>
<keyword evidence="4 8" id="KW-0378">Hydrolase</keyword>
<dbReference type="RefSeq" id="XP_014674624.1">
    <property type="nucleotide sequence ID" value="XM_014819138.1"/>
</dbReference>
<name>A0ABM1ER03_PRICU</name>
<evidence type="ECO:0000256" key="2">
    <source>
        <dbReference type="ARBA" id="ARBA00022670"/>
    </source>
</evidence>
<dbReference type="Gene3D" id="2.10.55.10">
    <property type="entry name" value="Leishmanolysin domain 3"/>
    <property type="match status" value="1"/>
</dbReference>
<keyword evidence="9" id="KW-0472">Membrane</keyword>
<organism evidence="10 11">
    <name type="scientific">Priapulus caudatus</name>
    <name type="common">Priapulid worm</name>
    <dbReference type="NCBI Taxonomy" id="37621"/>
    <lineage>
        <taxon>Eukaryota</taxon>
        <taxon>Metazoa</taxon>
        <taxon>Ecdysozoa</taxon>
        <taxon>Scalidophora</taxon>
        <taxon>Priapulida</taxon>
        <taxon>Priapulimorpha</taxon>
        <taxon>Priapulimorphida</taxon>
        <taxon>Priapulidae</taxon>
        <taxon>Priapulus</taxon>
    </lineage>
</organism>
<evidence type="ECO:0000256" key="4">
    <source>
        <dbReference type="ARBA" id="ARBA00022801"/>
    </source>
</evidence>
<feature type="transmembrane region" description="Helical" evidence="9">
    <location>
        <begin position="6"/>
        <end position="22"/>
    </location>
</feature>
<feature type="transmembrane region" description="Helical" evidence="9">
    <location>
        <begin position="267"/>
        <end position="285"/>
    </location>
</feature>
<keyword evidence="3 8" id="KW-0479">Metal-binding</keyword>
<accession>A0ABM1ER03</accession>
<dbReference type="EC" id="3.4.24.-" evidence="8"/>
<evidence type="ECO:0000256" key="6">
    <source>
        <dbReference type="ARBA" id="ARBA00023049"/>
    </source>
</evidence>
<dbReference type="GeneID" id="106814789"/>
<dbReference type="Pfam" id="PF01457">
    <property type="entry name" value="Peptidase_M8"/>
    <property type="match status" value="1"/>
</dbReference>
<dbReference type="Gene3D" id="3.90.132.10">
    <property type="entry name" value="Leishmanolysin , domain 2"/>
    <property type="match status" value="1"/>
</dbReference>
<comment type="similarity">
    <text evidence="1 8">Belongs to the peptidase M8 family.</text>
</comment>
<comment type="cofactor">
    <cofactor evidence="8">
        <name>Zn(2+)</name>
        <dbReference type="ChEBI" id="CHEBI:29105"/>
    </cofactor>
    <text evidence="8">Binds 1 zinc ion per subunit.</text>
</comment>
<evidence type="ECO:0000313" key="10">
    <source>
        <dbReference type="Proteomes" id="UP000695022"/>
    </source>
</evidence>
<dbReference type="InterPro" id="IPR001577">
    <property type="entry name" value="Peptidase_M8"/>
</dbReference>
<gene>
    <name evidence="11" type="primary">LOC106814789</name>
</gene>
<feature type="transmembrane region" description="Helical" evidence="9">
    <location>
        <begin position="552"/>
        <end position="571"/>
    </location>
</feature>
<evidence type="ECO:0000256" key="8">
    <source>
        <dbReference type="RuleBase" id="RU366077"/>
    </source>
</evidence>
<keyword evidence="9" id="KW-1133">Transmembrane helix</keyword>
<protein>
    <recommendedName>
        <fullName evidence="7 8">Leishmanolysin-like peptidase</fullName>
        <ecNumber evidence="8">3.4.24.-</ecNumber>
    </recommendedName>
</protein>
<keyword evidence="2 8" id="KW-0645">Protease</keyword>
<keyword evidence="9" id="KW-0812">Transmembrane</keyword>
<evidence type="ECO:0000256" key="3">
    <source>
        <dbReference type="ARBA" id="ARBA00022723"/>
    </source>
</evidence>
<evidence type="ECO:0000313" key="11">
    <source>
        <dbReference type="RefSeq" id="XP_014674624.1"/>
    </source>
</evidence>
<dbReference type="PANTHER" id="PTHR10942:SF0">
    <property type="entry name" value="LEISHMANOLYSIN-LIKE PEPTIDASE"/>
    <property type="match status" value="1"/>
</dbReference>
<keyword evidence="6 8" id="KW-0482">Metalloprotease</keyword>
<evidence type="ECO:0000256" key="7">
    <source>
        <dbReference type="ARBA" id="ARBA00039717"/>
    </source>
</evidence>
<evidence type="ECO:0000256" key="1">
    <source>
        <dbReference type="ARBA" id="ARBA00005860"/>
    </source>
</evidence>
<proteinExistence type="inferred from homology"/>
<dbReference type="SUPFAM" id="SSF55486">
    <property type="entry name" value="Metalloproteases ('zincins'), catalytic domain"/>
    <property type="match status" value="1"/>
</dbReference>
<reference evidence="11" key="1">
    <citation type="submission" date="2025-08" db="UniProtKB">
        <authorList>
            <consortium name="RefSeq"/>
        </authorList>
    </citation>
    <scope>IDENTIFICATION</scope>
</reference>
<evidence type="ECO:0000256" key="9">
    <source>
        <dbReference type="SAM" id="Phobius"/>
    </source>
</evidence>
<dbReference type="Proteomes" id="UP000695022">
    <property type="component" value="Unplaced"/>
</dbReference>
<evidence type="ECO:0000256" key="5">
    <source>
        <dbReference type="ARBA" id="ARBA00022833"/>
    </source>
</evidence>
<keyword evidence="5 8" id="KW-0862">Zinc</keyword>
<dbReference type="PANTHER" id="PTHR10942">
    <property type="entry name" value="LEISHMANOLYSIN-LIKE PEPTIDASE"/>
    <property type="match status" value="1"/>
</dbReference>